<dbReference type="RefSeq" id="WP_036370204.1">
    <property type="nucleotide sequence ID" value="NZ_CP070380.1"/>
</dbReference>
<proteinExistence type="predicted"/>
<dbReference type="Proteomes" id="UP001172687">
    <property type="component" value="Unassembled WGS sequence"/>
</dbReference>
<evidence type="ECO:0000313" key="1">
    <source>
        <dbReference type="EMBL" id="MDN4516307.1"/>
    </source>
</evidence>
<evidence type="ECO:0008006" key="3">
    <source>
        <dbReference type="Google" id="ProtNLM"/>
    </source>
</evidence>
<keyword evidence="2" id="KW-1185">Reference proteome</keyword>
<organism evidence="1 2">
    <name type="scientific">Mycolicibacterium austroafricanum</name>
    <name type="common">Mycobacterium austroafricanum</name>
    <dbReference type="NCBI Taxonomy" id="39687"/>
    <lineage>
        <taxon>Bacteria</taxon>
        <taxon>Bacillati</taxon>
        <taxon>Actinomycetota</taxon>
        <taxon>Actinomycetes</taxon>
        <taxon>Mycobacteriales</taxon>
        <taxon>Mycobacteriaceae</taxon>
        <taxon>Mycolicibacterium</taxon>
    </lineage>
</organism>
<protein>
    <recommendedName>
        <fullName evidence="3">DUF4242 domain-containing protein</fullName>
    </recommendedName>
</protein>
<dbReference type="EMBL" id="JAUHTC010000003">
    <property type="protein sequence ID" value="MDN4516307.1"/>
    <property type="molecule type" value="Genomic_DNA"/>
</dbReference>
<gene>
    <name evidence="1" type="ORF">QYF68_00500</name>
</gene>
<name>A0ABT8H6B9_MYCAO</name>
<reference evidence="1" key="1">
    <citation type="submission" date="2023-07" db="EMBL/GenBank/DDBJ databases">
        <title>Degradation of tert-butanol by M. austroafricanum TBA100.</title>
        <authorList>
            <person name="Helbich S."/>
            <person name="Vainshtein Y."/>
        </authorList>
    </citation>
    <scope>NUCLEOTIDE SEQUENCE</scope>
    <source>
        <strain evidence="1">TBA100</strain>
    </source>
</reference>
<accession>A0ABT8H6B9</accession>
<evidence type="ECO:0000313" key="2">
    <source>
        <dbReference type="Proteomes" id="UP001172687"/>
    </source>
</evidence>
<comment type="caution">
    <text evidence="1">The sequence shown here is derived from an EMBL/GenBank/DDBJ whole genome shotgun (WGS) entry which is preliminary data.</text>
</comment>
<sequence length="98" mass="10249">MGDVRSAMNFLAEWYLPDLAETTVDDIVTRLDAAAAAVSGGGEHVRLVVTLSVPTDEVLYGLFDADSPDAVIATCARAGVPHQRLSTHVVARIVTGAA</sequence>